<accession>A0A9P8ACS8</accession>
<feature type="compositionally biased region" description="Polar residues" evidence="10">
    <location>
        <begin position="24"/>
        <end position="33"/>
    </location>
</feature>
<evidence type="ECO:0000256" key="2">
    <source>
        <dbReference type="ARBA" id="ARBA00001913"/>
    </source>
</evidence>
<keyword evidence="5 9" id="KW-0378">Hydrolase</keyword>
<evidence type="ECO:0000256" key="8">
    <source>
        <dbReference type="RuleBase" id="RU003615"/>
    </source>
</evidence>
<dbReference type="InterPro" id="IPR017853">
    <property type="entry name" value="GH"/>
</dbReference>
<feature type="compositionally biased region" description="Basic and acidic residues" evidence="10">
    <location>
        <begin position="571"/>
        <end position="639"/>
    </location>
</feature>
<dbReference type="GO" id="GO:0043169">
    <property type="term" value="F:cation binding"/>
    <property type="evidence" value="ECO:0007669"/>
    <property type="project" value="InterPro"/>
</dbReference>
<evidence type="ECO:0000256" key="1">
    <source>
        <dbReference type="ARBA" id="ARBA00000548"/>
    </source>
</evidence>
<dbReference type="EC" id="3.2.1.1" evidence="4 9"/>
<dbReference type="Pfam" id="PF09154">
    <property type="entry name" value="Alpha-amy_C_pro"/>
    <property type="match status" value="1"/>
</dbReference>
<dbReference type="InterPro" id="IPR015237">
    <property type="entry name" value="Alpha-amylase_C_pro"/>
</dbReference>
<dbReference type="Pfam" id="PF00128">
    <property type="entry name" value="Alpha-amylase"/>
    <property type="match status" value="1"/>
</dbReference>
<dbReference type="GO" id="GO:0005975">
    <property type="term" value="P:carbohydrate metabolic process"/>
    <property type="evidence" value="ECO:0007669"/>
    <property type="project" value="InterPro"/>
</dbReference>
<dbReference type="CDD" id="cd11318">
    <property type="entry name" value="AmyAc_bac_fung_AmyA"/>
    <property type="match status" value="1"/>
</dbReference>
<feature type="domain" description="Glycosyl hydrolase family 13 catalytic" evidence="11">
    <location>
        <begin position="40"/>
        <end position="464"/>
    </location>
</feature>
<comment type="cofactor">
    <cofactor evidence="2">
        <name>Ca(2+)</name>
        <dbReference type="ChEBI" id="CHEBI:29108"/>
    </cofactor>
</comment>
<dbReference type="SUPFAM" id="SSF51445">
    <property type="entry name" value="(Trans)glycosidases"/>
    <property type="match status" value="1"/>
</dbReference>
<dbReference type="Proteomes" id="UP000717515">
    <property type="component" value="Unassembled WGS sequence"/>
</dbReference>
<evidence type="ECO:0000256" key="5">
    <source>
        <dbReference type="ARBA" id="ARBA00022801"/>
    </source>
</evidence>
<name>A0A9P8ACS8_MORAP</name>
<feature type="region of interest" description="Disordered" evidence="10">
    <location>
        <begin position="1"/>
        <end position="34"/>
    </location>
</feature>
<organism evidence="12 13">
    <name type="scientific">Mortierella alpina</name>
    <name type="common">Oleaginous fungus</name>
    <name type="synonym">Mortierella renispora</name>
    <dbReference type="NCBI Taxonomy" id="64518"/>
    <lineage>
        <taxon>Eukaryota</taxon>
        <taxon>Fungi</taxon>
        <taxon>Fungi incertae sedis</taxon>
        <taxon>Mucoromycota</taxon>
        <taxon>Mortierellomycotina</taxon>
        <taxon>Mortierellomycetes</taxon>
        <taxon>Mortierellales</taxon>
        <taxon>Mortierellaceae</taxon>
        <taxon>Mortierella</taxon>
    </lineage>
</organism>
<evidence type="ECO:0000256" key="7">
    <source>
        <dbReference type="ARBA" id="ARBA00023295"/>
    </source>
</evidence>
<evidence type="ECO:0000256" key="10">
    <source>
        <dbReference type="SAM" id="MobiDB-lite"/>
    </source>
</evidence>
<evidence type="ECO:0000256" key="3">
    <source>
        <dbReference type="ARBA" id="ARBA00008061"/>
    </source>
</evidence>
<dbReference type="Gene3D" id="2.40.30.140">
    <property type="match status" value="1"/>
</dbReference>
<dbReference type="AlphaFoldDB" id="A0A9P8ACS8"/>
<dbReference type="GO" id="GO:0004556">
    <property type="term" value="F:alpha-amylase activity"/>
    <property type="evidence" value="ECO:0007669"/>
    <property type="project" value="UniProtKB-UniRule"/>
</dbReference>
<dbReference type="InterPro" id="IPR013780">
    <property type="entry name" value="Glyco_hydro_b"/>
</dbReference>
<keyword evidence="7 9" id="KW-0326">Glycosidase</keyword>
<gene>
    <name evidence="12" type="ORF">KVV02_006504</name>
</gene>
<evidence type="ECO:0000256" key="4">
    <source>
        <dbReference type="ARBA" id="ARBA00012595"/>
    </source>
</evidence>
<dbReference type="Gene3D" id="2.60.40.1180">
    <property type="entry name" value="Golgi alpha-mannosidase II"/>
    <property type="match status" value="1"/>
</dbReference>
<evidence type="ECO:0000256" key="9">
    <source>
        <dbReference type="RuleBase" id="RU361134"/>
    </source>
</evidence>
<dbReference type="InterPro" id="IPR006047">
    <property type="entry name" value="GH13_cat_dom"/>
</dbReference>
<evidence type="ECO:0000313" key="13">
    <source>
        <dbReference type="Proteomes" id="UP000717515"/>
    </source>
</evidence>
<sequence>MIRSRKSLDAHQQCHRHSGATGEPHSTGTSSTMPGEHENITMFQFFEWYTPADKKHWVRLKEQASLLSSLGLSAIWIPPPMKGCSEWDVGYAPYDIWDFGEFDQMGMVPTKYGTKDELKAAIDECHKHGMKIYLDAVLNHKAGGDETEVFKAIAVADDDRNREIEEPHDIEAYTKFTFPARQKKYSDFEWHFHHFSGTDWDARGNRKAVFKIVGENKSFAEDVDGENGNFDYLMCCDIDYKHPDVVAETENWAMWCVKEYGIDGFRIDALKHISFGFITHLLAHVRKESNNPNFFCVGEYWKQDVNELDAHLENNGQIHLFDVPLHFNFARAGREGPSFDMRTVFDGTLVKSSPESAVTFIDNHDTQPSQDLESYVEPWFKPLAAAVRFAEIPFTIFPLYLHDRMLMNPCTIVFSSCQLICLRFDGYPCLFYGDFYGIEPKSPEEPHTAIQGRKEMFSRVLLARKEFAYGAQMDYFDHGNCVGWVRFGDEHHPHGLAVVMSNSESGFKKMDVGKNKAGQVWVDMMGYWKDPVTINQDGWAKFHCHSGSVSIWVEKEEGKHWITVEDPSPEDQGKREKEEQDARDLQSKEDQDEKDKDGKEQSFEAEHPDLPKPLDDGWEHLLEDDTPKDGEHKEEKKEN</sequence>
<dbReference type="SMART" id="SM00642">
    <property type="entry name" value="Aamy"/>
    <property type="match status" value="1"/>
</dbReference>
<dbReference type="NCBIfam" id="NF006969">
    <property type="entry name" value="PRK09441.1-2"/>
    <property type="match status" value="1"/>
</dbReference>
<dbReference type="PRINTS" id="PR00110">
    <property type="entry name" value="ALPHAAMYLASE"/>
</dbReference>
<keyword evidence="6 9" id="KW-0119">Carbohydrate metabolism</keyword>
<dbReference type="EMBL" id="JAIFTL010000010">
    <property type="protein sequence ID" value="KAG9327027.1"/>
    <property type="molecule type" value="Genomic_DNA"/>
</dbReference>
<protein>
    <recommendedName>
        <fullName evidence="4 9">Alpha-amylase</fullName>
        <ecNumber evidence="4 9">3.2.1.1</ecNumber>
    </recommendedName>
</protein>
<evidence type="ECO:0000256" key="6">
    <source>
        <dbReference type="ARBA" id="ARBA00023277"/>
    </source>
</evidence>
<proteinExistence type="inferred from homology"/>
<reference evidence="12" key="1">
    <citation type="submission" date="2021-07" db="EMBL/GenBank/DDBJ databases">
        <title>Draft genome of Mortierella alpina, strain LL118, isolated from an aspen leaf litter sample.</title>
        <authorList>
            <person name="Yang S."/>
            <person name="Vinatzer B.A."/>
        </authorList>
    </citation>
    <scope>NUCLEOTIDE SEQUENCE</scope>
    <source>
        <strain evidence="12">LL118</strain>
    </source>
</reference>
<evidence type="ECO:0000259" key="11">
    <source>
        <dbReference type="SMART" id="SM00642"/>
    </source>
</evidence>
<comment type="similarity">
    <text evidence="3 8">Belongs to the glycosyl hydrolase 13 family.</text>
</comment>
<comment type="catalytic activity">
    <reaction evidence="1 9">
        <text>Endohydrolysis of (1-&gt;4)-alpha-D-glucosidic linkages in polysaccharides containing three or more (1-&gt;4)-alpha-linked D-glucose units.</text>
        <dbReference type="EC" id="3.2.1.1"/>
    </reaction>
</comment>
<dbReference type="Gene3D" id="3.20.20.80">
    <property type="entry name" value="Glycosidases"/>
    <property type="match status" value="1"/>
</dbReference>
<comment type="caution">
    <text evidence="12">The sequence shown here is derived from an EMBL/GenBank/DDBJ whole genome shotgun (WGS) entry which is preliminary data.</text>
</comment>
<dbReference type="SUPFAM" id="SSF51011">
    <property type="entry name" value="Glycosyl hydrolase domain"/>
    <property type="match status" value="1"/>
</dbReference>
<feature type="region of interest" description="Disordered" evidence="10">
    <location>
        <begin position="562"/>
        <end position="639"/>
    </location>
</feature>
<evidence type="ECO:0000313" key="12">
    <source>
        <dbReference type="EMBL" id="KAG9327027.1"/>
    </source>
</evidence>
<dbReference type="InterPro" id="IPR006046">
    <property type="entry name" value="Alpha_amylase"/>
</dbReference>
<dbReference type="PANTHER" id="PTHR43447">
    <property type="entry name" value="ALPHA-AMYLASE"/>
    <property type="match status" value="1"/>
</dbReference>